<evidence type="ECO:0000256" key="10">
    <source>
        <dbReference type="ARBA" id="ARBA00023160"/>
    </source>
</evidence>
<feature type="non-terminal residue" evidence="14">
    <location>
        <position position="1"/>
    </location>
</feature>
<comment type="function">
    <text evidence="11">Plays an essential role in chain termination during de novo fatty acid synthesis.</text>
</comment>
<keyword evidence="15" id="KW-1185">Reference proteome</keyword>
<dbReference type="InterPro" id="IPR029069">
    <property type="entry name" value="HotDog_dom_sf"/>
</dbReference>
<evidence type="ECO:0000256" key="3">
    <source>
        <dbReference type="ARBA" id="ARBA00022516"/>
    </source>
</evidence>
<feature type="domain" description="Acyl-ACP thioesterase N-terminal hotdog" evidence="12">
    <location>
        <begin position="47"/>
        <end position="180"/>
    </location>
</feature>
<comment type="subcellular location">
    <subcellularLocation>
        <location evidence="1 11">Plastid</location>
        <location evidence="1 11">Chloroplast</location>
    </subcellularLocation>
</comment>
<sequence>FKFNVVKNKATGDERPSGKLSVKENSSCYHNNNDDDLFSGKLVQGKHVFQQNFSIRSYEVGPDSKITIGALTNLLQESAVNHLIRGGVMVEGLGWTPAMCLKNLIWVVYNIHILIDTYPSWSDVVEVETWTCASGRNGMRRDWLGRDYNTRKTLFTAVSVYVMMNKKTRKLSKFIEETRQETKPLFMDYCDPIINDATKLRDLDFDTAHYVIKDLSPKWTDLDVNQHVNHVKYINWILQSAPESILETQKLCSLKLEFRKECGKNSLLHSLSAISKKSDQGFELEHTLRLQNGLTILRGRTVWMPRNY</sequence>
<dbReference type="GO" id="GO:0016297">
    <property type="term" value="F:fatty acyl-[ACP] hydrolase activity"/>
    <property type="evidence" value="ECO:0007669"/>
    <property type="project" value="InterPro"/>
</dbReference>
<evidence type="ECO:0000259" key="13">
    <source>
        <dbReference type="Pfam" id="PF20791"/>
    </source>
</evidence>
<dbReference type="AlphaFoldDB" id="A0A7J6HWQ2"/>
<keyword evidence="3 11" id="KW-0444">Lipid biosynthesis</keyword>
<evidence type="ECO:0000256" key="2">
    <source>
        <dbReference type="ARBA" id="ARBA00006500"/>
    </source>
</evidence>
<evidence type="ECO:0000256" key="7">
    <source>
        <dbReference type="ARBA" id="ARBA00022832"/>
    </source>
</evidence>
<keyword evidence="10 11" id="KW-0275">Fatty acid biosynthesis</keyword>
<evidence type="ECO:0000256" key="5">
    <source>
        <dbReference type="ARBA" id="ARBA00022640"/>
    </source>
</evidence>
<evidence type="ECO:0000313" key="15">
    <source>
        <dbReference type="Proteomes" id="UP000583929"/>
    </source>
</evidence>
<dbReference type="SUPFAM" id="SSF54637">
    <property type="entry name" value="Thioesterase/thiol ester dehydrase-isomerase"/>
    <property type="match status" value="2"/>
</dbReference>
<keyword evidence="8" id="KW-0809">Transit peptide</keyword>
<dbReference type="Proteomes" id="UP000583929">
    <property type="component" value="Unassembled WGS sequence"/>
</dbReference>
<evidence type="ECO:0000256" key="9">
    <source>
        <dbReference type="ARBA" id="ARBA00023098"/>
    </source>
</evidence>
<keyword evidence="5 11" id="KW-0934">Plastid</keyword>
<evidence type="ECO:0000256" key="8">
    <source>
        <dbReference type="ARBA" id="ARBA00022946"/>
    </source>
</evidence>
<keyword evidence="6 11" id="KW-0378">Hydrolase</keyword>
<dbReference type="Pfam" id="PF20791">
    <property type="entry name" value="Acyl-ACP_TE_C"/>
    <property type="match status" value="1"/>
</dbReference>
<dbReference type="InterPro" id="IPR049427">
    <property type="entry name" value="Acyl-ACP_TE_C"/>
</dbReference>
<dbReference type="InterPro" id="IPR002864">
    <property type="entry name" value="Acyl-ACP_thioesterase_NHD"/>
</dbReference>
<comment type="similarity">
    <text evidence="2 11">Belongs to the acyl-ACP thioesterase family.</text>
</comment>
<comment type="caution">
    <text evidence="14">The sequence shown here is derived from an EMBL/GenBank/DDBJ whole genome shotgun (WGS) entry which is preliminary data.</text>
</comment>
<keyword evidence="4 11" id="KW-0150">Chloroplast</keyword>
<dbReference type="Gene3D" id="3.10.129.10">
    <property type="entry name" value="Hotdog Thioesterase"/>
    <property type="match status" value="1"/>
</dbReference>
<dbReference type="EC" id="3.1.2.-" evidence="11"/>
<dbReference type="GO" id="GO:0000036">
    <property type="term" value="F:acyl carrier activity"/>
    <property type="evidence" value="ECO:0007669"/>
    <property type="project" value="TreeGrafter"/>
</dbReference>
<evidence type="ECO:0000256" key="6">
    <source>
        <dbReference type="ARBA" id="ARBA00022801"/>
    </source>
</evidence>
<dbReference type="InterPro" id="IPR045023">
    <property type="entry name" value="FATA/B"/>
</dbReference>
<dbReference type="Pfam" id="PF01643">
    <property type="entry name" value="Acyl-ACP_TE"/>
    <property type="match status" value="1"/>
</dbReference>
<evidence type="ECO:0000256" key="4">
    <source>
        <dbReference type="ARBA" id="ARBA00022528"/>
    </source>
</evidence>
<feature type="domain" description="Acyl-ACP thioesterase-like C-terminal" evidence="13">
    <location>
        <begin position="208"/>
        <end position="304"/>
    </location>
</feature>
<evidence type="ECO:0000313" key="14">
    <source>
        <dbReference type="EMBL" id="KAF4399693.1"/>
    </source>
</evidence>
<evidence type="ECO:0000256" key="1">
    <source>
        <dbReference type="ARBA" id="ARBA00004229"/>
    </source>
</evidence>
<dbReference type="PANTHER" id="PTHR31727:SF2">
    <property type="entry name" value="PALMITOYL-ACYL CARRIER PROTEIN THIOESTERASE, CHLOROPLASTIC"/>
    <property type="match status" value="1"/>
</dbReference>
<proteinExistence type="inferred from homology"/>
<evidence type="ECO:0000256" key="11">
    <source>
        <dbReference type="RuleBase" id="RU363096"/>
    </source>
</evidence>
<name>A0A7J6HWQ2_CANSA</name>
<organism evidence="14 15">
    <name type="scientific">Cannabis sativa</name>
    <name type="common">Hemp</name>
    <name type="synonym">Marijuana</name>
    <dbReference type="NCBI Taxonomy" id="3483"/>
    <lineage>
        <taxon>Eukaryota</taxon>
        <taxon>Viridiplantae</taxon>
        <taxon>Streptophyta</taxon>
        <taxon>Embryophyta</taxon>
        <taxon>Tracheophyta</taxon>
        <taxon>Spermatophyta</taxon>
        <taxon>Magnoliopsida</taxon>
        <taxon>eudicotyledons</taxon>
        <taxon>Gunneridae</taxon>
        <taxon>Pentapetalae</taxon>
        <taxon>rosids</taxon>
        <taxon>fabids</taxon>
        <taxon>Rosales</taxon>
        <taxon>Cannabaceae</taxon>
        <taxon>Cannabis</taxon>
    </lineage>
</organism>
<reference evidence="14 15" key="1">
    <citation type="journal article" date="2020" name="bioRxiv">
        <title>Sequence and annotation of 42 cannabis genomes reveals extensive copy number variation in cannabinoid synthesis and pathogen resistance genes.</title>
        <authorList>
            <person name="Mckernan K.J."/>
            <person name="Helbert Y."/>
            <person name="Kane L.T."/>
            <person name="Ebling H."/>
            <person name="Zhang L."/>
            <person name="Liu B."/>
            <person name="Eaton Z."/>
            <person name="Mclaughlin S."/>
            <person name="Kingan S."/>
            <person name="Baybayan P."/>
            <person name="Concepcion G."/>
            <person name="Jordan M."/>
            <person name="Riva A."/>
            <person name="Barbazuk W."/>
            <person name="Harkins T."/>
        </authorList>
    </citation>
    <scope>NUCLEOTIDE SEQUENCE [LARGE SCALE GENOMIC DNA]</scope>
    <source>
        <strain evidence="15">cv. Jamaican Lion 4</strain>
        <tissue evidence="14">Leaf</tissue>
    </source>
</reference>
<accession>A0A7J6HWQ2</accession>
<dbReference type="EMBL" id="JAATIQ010000021">
    <property type="protein sequence ID" value="KAF4399693.1"/>
    <property type="molecule type" value="Genomic_DNA"/>
</dbReference>
<protein>
    <recommendedName>
        <fullName evidence="11">Acyl-[acyl-carrier-protein] hydrolase</fullName>
        <ecNumber evidence="11">3.1.2.-</ecNumber>
    </recommendedName>
</protein>
<gene>
    <name evidence="14" type="ORF">G4B88_022776</name>
</gene>
<keyword evidence="9 11" id="KW-0443">Lipid metabolism</keyword>
<keyword evidence="7 11" id="KW-0276">Fatty acid metabolism</keyword>
<dbReference type="PANTHER" id="PTHR31727">
    <property type="entry name" value="OLEOYL-ACYL CARRIER PROTEIN THIOESTERASE 1, CHLOROPLASTIC"/>
    <property type="match status" value="1"/>
</dbReference>
<dbReference type="GO" id="GO:0009507">
    <property type="term" value="C:chloroplast"/>
    <property type="evidence" value="ECO:0007669"/>
    <property type="project" value="UniProtKB-SubCell"/>
</dbReference>
<evidence type="ECO:0000259" key="12">
    <source>
        <dbReference type="Pfam" id="PF01643"/>
    </source>
</evidence>